<dbReference type="GO" id="GO:0004065">
    <property type="term" value="F:arylsulfatase activity"/>
    <property type="evidence" value="ECO:0007669"/>
    <property type="project" value="TreeGrafter"/>
</dbReference>
<dbReference type="GeneID" id="74942881"/>
<accession>A0A9E7R7L9</accession>
<dbReference type="RefSeq" id="WP_260643842.1">
    <property type="nucleotide sequence ID" value="NZ_CP104003.1"/>
</dbReference>
<protein>
    <submittedName>
        <fullName evidence="5">Sulfatase-like hydrolase/transferase</fullName>
    </submittedName>
</protein>
<dbReference type="EMBL" id="CP104003">
    <property type="protein sequence ID" value="UWM56728.1"/>
    <property type="molecule type" value="Genomic_DNA"/>
</dbReference>
<feature type="domain" description="Sulfatase N-terminal" evidence="4">
    <location>
        <begin position="6"/>
        <end position="351"/>
    </location>
</feature>
<dbReference type="PANTHER" id="PTHR42693:SF53">
    <property type="entry name" value="ENDO-4-O-SULFATASE"/>
    <property type="match status" value="1"/>
</dbReference>
<dbReference type="PANTHER" id="PTHR42693">
    <property type="entry name" value="ARYLSULFATASE FAMILY MEMBER"/>
    <property type="match status" value="1"/>
</dbReference>
<evidence type="ECO:0000256" key="1">
    <source>
        <dbReference type="ARBA" id="ARBA00008779"/>
    </source>
</evidence>
<dbReference type="InterPro" id="IPR017850">
    <property type="entry name" value="Alkaline_phosphatase_core_sf"/>
</dbReference>
<proteinExistence type="inferred from homology"/>
<dbReference type="AlphaFoldDB" id="A0A9E7R7L9"/>
<evidence type="ECO:0000259" key="4">
    <source>
        <dbReference type="Pfam" id="PF00884"/>
    </source>
</evidence>
<gene>
    <name evidence="5" type="ORF">N0B31_10625</name>
</gene>
<dbReference type="SUPFAM" id="SSF53649">
    <property type="entry name" value="Alkaline phosphatase-like"/>
    <property type="match status" value="1"/>
</dbReference>
<dbReference type="Gene3D" id="3.40.720.10">
    <property type="entry name" value="Alkaline Phosphatase, subunit A"/>
    <property type="match status" value="2"/>
</dbReference>
<comment type="similarity">
    <text evidence="1">Belongs to the sulfatase family.</text>
</comment>
<sequence length="457" mass="49145">MTERNVALVCLEAVRADAFAVHAERLAALADVTFAECRAASSWAVPSHASMFTGRLPHEHGVHAFAPDFSAVDRSATFLAGLDHRAVGVSANRDVGSSSGLDTWFDTFVDVDPTQRYPWGLDAESFRLDYDGALPRPVGALAAALGHEHPVASLANLGALGLRDRAERSDRPVPADDGMRVIERAVDRELVDGDDGTEPWFLFVDAMDAHAPHRRLGLPEFTDLAVPDGWSYTESDAPAYLQHPDQYAADVDHLRACYDASVRYLDRRVAALAERLVTASDRPTTVVVTAAHGEHLLYPGDEGRLGHVGSLGEGLLRVPLLVVNPPAGYPDRVAAPVSHLALPDLLVGLAGSETPDVTADRTVAEVVGPAPGSEGLDGVPPGEWDRAIRCAVDGTAKFCWDSLGNRRRYEVTGPNDQSDPEVAPPPDWGRDRFREDEESVAAFRERVESGAGPEPPC</sequence>
<feature type="region of interest" description="Disordered" evidence="3">
    <location>
        <begin position="410"/>
        <end position="439"/>
    </location>
</feature>
<keyword evidence="6" id="KW-1185">Reference proteome</keyword>
<dbReference type="KEGG" id="ssai:N0B31_10625"/>
<evidence type="ECO:0000313" key="6">
    <source>
        <dbReference type="Proteomes" id="UP001057580"/>
    </source>
</evidence>
<dbReference type="InterPro" id="IPR050738">
    <property type="entry name" value="Sulfatase"/>
</dbReference>
<evidence type="ECO:0000256" key="2">
    <source>
        <dbReference type="ARBA" id="ARBA00022801"/>
    </source>
</evidence>
<keyword evidence="2 5" id="KW-0378">Hydrolase</keyword>
<dbReference type="Proteomes" id="UP001057580">
    <property type="component" value="Chromosome"/>
</dbReference>
<organism evidence="5 6">
    <name type="scientific">Salinirubellus salinus</name>
    <dbReference type="NCBI Taxonomy" id="1364945"/>
    <lineage>
        <taxon>Archaea</taxon>
        <taxon>Methanobacteriati</taxon>
        <taxon>Methanobacteriota</taxon>
        <taxon>Stenosarchaea group</taxon>
        <taxon>Halobacteria</taxon>
        <taxon>Halobacteriales</taxon>
        <taxon>Natronomonadaceae</taxon>
        <taxon>Salinirubellus</taxon>
    </lineage>
</organism>
<dbReference type="InterPro" id="IPR000917">
    <property type="entry name" value="Sulfatase_N"/>
</dbReference>
<name>A0A9E7R7L9_9EURY</name>
<evidence type="ECO:0000256" key="3">
    <source>
        <dbReference type="SAM" id="MobiDB-lite"/>
    </source>
</evidence>
<evidence type="ECO:0000313" key="5">
    <source>
        <dbReference type="EMBL" id="UWM56728.1"/>
    </source>
</evidence>
<dbReference type="Pfam" id="PF00884">
    <property type="entry name" value="Sulfatase"/>
    <property type="match status" value="1"/>
</dbReference>
<reference evidence="5" key="1">
    <citation type="submission" date="2022-09" db="EMBL/GenBank/DDBJ databases">
        <title>Diverse halophilic archaea isolated from saline environments.</title>
        <authorList>
            <person name="Cui H.-L."/>
        </authorList>
    </citation>
    <scope>NUCLEOTIDE SEQUENCE</scope>
    <source>
        <strain evidence="5">ZS-35-S2</strain>
    </source>
</reference>